<proteinExistence type="predicted"/>
<sequence>MQPYIPLHYIKKNRRPSLVDLASSIIFLSHRIRVCRYSISLQWLPSTLVGRSISQFLRCYIPLARQIEKYRDTRIGMYYWEKWR</sequence>
<gene>
    <name evidence="1" type="ORF">VNO77_02177</name>
</gene>
<organism evidence="1 2">
    <name type="scientific">Canavalia gladiata</name>
    <name type="common">Sword bean</name>
    <name type="synonym">Dolichos gladiatus</name>
    <dbReference type="NCBI Taxonomy" id="3824"/>
    <lineage>
        <taxon>Eukaryota</taxon>
        <taxon>Viridiplantae</taxon>
        <taxon>Streptophyta</taxon>
        <taxon>Embryophyta</taxon>
        <taxon>Tracheophyta</taxon>
        <taxon>Spermatophyta</taxon>
        <taxon>Magnoliopsida</taxon>
        <taxon>eudicotyledons</taxon>
        <taxon>Gunneridae</taxon>
        <taxon>Pentapetalae</taxon>
        <taxon>rosids</taxon>
        <taxon>fabids</taxon>
        <taxon>Fabales</taxon>
        <taxon>Fabaceae</taxon>
        <taxon>Papilionoideae</taxon>
        <taxon>50 kb inversion clade</taxon>
        <taxon>NPAAA clade</taxon>
        <taxon>indigoferoid/millettioid clade</taxon>
        <taxon>Phaseoleae</taxon>
        <taxon>Canavalia</taxon>
    </lineage>
</organism>
<keyword evidence="2" id="KW-1185">Reference proteome</keyword>
<dbReference type="AlphaFoldDB" id="A0AAN9MSK1"/>
<name>A0AAN9MSK1_CANGL</name>
<evidence type="ECO:0000313" key="2">
    <source>
        <dbReference type="Proteomes" id="UP001367508"/>
    </source>
</evidence>
<accession>A0AAN9MSK1</accession>
<reference evidence="1 2" key="1">
    <citation type="submission" date="2024-01" db="EMBL/GenBank/DDBJ databases">
        <title>The genomes of 5 underutilized Papilionoideae crops provide insights into root nodulation and disease resistanc.</title>
        <authorList>
            <person name="Jiang F."/>
        </authorList>
    </citation>
    <scope>NUCLEOTIDE SEQUENCE [LARGE SCALE GENOMIC DNA]</scope>
    <source>
        <strain evidence="1">LVBAO_FW01</strain>
        <tissue evidence="1">Leaves</tissue>
    </source>
</reference>
<dbReference type="Proteomes" id="UP001367508">
    <property type="component" value="Unassembled WGS sequence"/>
</dbReference>
<protein>
    <submittedName>
        <fullName evidence="1">Uncharacterized protein</fullName>
    </submittedName>
</protein>
<comment type="caution">
    <text evidence="1">The sequence shown here is derived from an EMBL/GenBank/DDBJ whole genome shotgun (WGS) entry which is preliminary data.</text>
</comment>
<dbReference type="EMBL" id="JAYMYQ010000001">
    <property type="protein sequence ID" value="KAK7360195.1"/>
    <property type="molecule type" value="Genomic_DNA"/>
</dbReference>
<evidence type="ECO:0000313" key="1">
    <source>
        <dbReference type="EMBL" id="KAK7360195.1"/>
    </source>
</evidence>